<name>A0ABT8MLP1_9BACL</name>
<reference evidence="1 2" key="1">
    <citation type="submission" date="2023-06" db="EMBL/GenBank/DDBJ databases">
        <title>Novel species in genus Planococcus.</title>
        <authorList>
            <person name="Ning S."/>
        </authorList>
    </citation>
    <scope>NUCLEOTIDE SEQUENCE [LARGE SCALE GENOMIC DNA]</scope>
    <source>
        <strain evidence="1 2">N064</strain>
    </source>
</reference>
<gene>
    <name evidence="1" type="ORF">QWY15_00370</name>
</gene>
<accession>A0ABT8MLP1</accession>
<evidence type="ECO:0000313" key="2">
    <source>
        <dbReference type="Proteomes" id="UP001172054"/>
    </source>
</evidence>
<evidence type="ECO:0000313" key="1">
    <source>
        <dbReference type="EMBL" id="MDN7225731.1"/>
    </source>
</evidence>
<comment type="caution">
    <text evidence="1">The sequence shown here is derived from an EMBL/GenBank/DDBJ whole genome shotgun (WGS) entry which is preliminary data.</text>
</comment>
<dbReference type="EMBL" id="JAUJWW010000001">
    <property type="protein sequence ID" value="MDN7225731.1"/>
    <property type="molecule type" value="Genomic_DNA"/>
</dbReference>
<sequence length="118" mass="14011">MVLTRKIEKSDYANGQEHMQGLKLTRHINKLSQWFEEENIENKTEIGDWDSQMIQAEIEEAMERNCTIRMKSWKDHEYQYHVGTVKRMDTATKSIYYDDPFGIKRLPLDEIVGVMIVN</sequence>
<keyword evidence="2" id="KW-1185">Reference proteome</keyword>
<proteinExistence type="predicted"/>
<dbReference type="Pfam" id="PF08863">
    <property type="entry name" value="YolD"/>
    <property type="match status" value="1"/>
</dbReference>
<dbReference type="RefSeq" id="WP_300981017.1">
    <property type="nucleotide sequence ID" value="NZ_CP129238.1"/>
</dbReference>
<organism evidence="1 2">
    <name type="scientific">Planococcus liqunii</name>
    <dbReference type="NCBI Taxonomy" id="3058394"/>
    <lineage>
        <taxon>Bacteria</taxon>
        <taxon>Bacillati</taxon>
        <taxon>Bacillota</taxon>
        <taxon>Bacilli</taxon>
        <taxon>Bacillales</taxon>
        <taxon>Caryophanaceae</taxon>
        <taxon>Planococcus</taxon>
    </lineage>
</organism>
<protein>
    <submittedName>
        <fullName evidence="1">YolD-like family protein</fullName>
    </submittedName>
</protein>
<dbReference type="InterPro" id="IPR014962">
    <property type="entry name" value="YolD"/>
</dbReference>
<dbReference type="Proteomes" id="UP001172054">
    <property type="component" value="Unassembled WGS sequence"/>
</dbReference>